<dbReference type="EMBL" id="CP001739">
    <property type="protein sequence ID" value="ACZ06949.1"/>
    <property type="molecule type" value="Genomic_DNA"/>
</dbReference>
<dbReference type="AlphaFoldDB" id="D1AJP2"/>
<evidence type="ECO:0000313" key="2">
    <source>
        <dbReference type="Proteomes" id="UP000000845"/>
    </source>
</evidence>
<dbReference type="HOGENOM" id="CLU_1642536_0_0_0"/>
<accession>D1AJP2</accession>
<dbReference type="RefSeq" id="WP_012859549.1">
    <property type="nucleotide sequence ID" value="NC_013517.1"/>
</dbReference>
<proteinExistence type="predicted"/>
<dbReference type="Proteomes" id="UP000000845">
    <property type="component" value="Chromosome"/>
</dbReference>
<sequence length="161" mass="19000">MSKDIKETIHKDIKKEIKEENIKAEKIIEDQTEESETVRDKSATKVLTYGADGDFIVVELVATFRNLYNYLNKPRHKYRYHNQGSITERISIFYELEESHDFELLYNQTLKITLDNKEADKTIDNFVTFLNRQGIIFKKALEELLEENSVGLESQMRNLYV</sequence>
<protein>
    <submittedName>
        <fullName evidence="1">Uncharacterized protein</fullName>
    </submittedName>
</protein>
<dbReference type="KEGG" id="str:Sterm_0061"/>
<organism evidence="1 2">
    <name type="scientific">Sebaldella termitidis (strain ATCC 33386 / NCTC 11300)</name>
    <dbReference type="NCBI Taxonomy" id="526218"/>
    <lineage>
        <taxon>Bacteria</taxon>
        <taxon>Fusobacteriati</taxon>
        <taxon>Fusobacteriota</taxon>
        <taxon>Fusobacteriia</taxon>
        <taxon>Fusobacteriales</taxon>
        <taxon>Leptotrichiaceae</taxon>
        <taxon>Sebaldella</taxon>
    </lineage>
</organism>
<reference evidence="2" key="1">
    <citation type="submission" date="2009-09" db="EMBL/GenBank/DDBJ databases">
        <title>The complete chromosome of Sebaldella termitidis ATCC 33386.</title>
        <authorList>
            <consortium name="US DOE Joint Genome Institute (JGI-PGF)"/>
            <person name="Lucas S."/>
            <person name="Copeland A."/>
            <person name="Lapidus A."/>
            <person name="Glavina del Rio T."/>
            <person name="Dalin E."/>
            <person name="Tice H."/>
            <person name="Bruce D."/>
            <person name="Goodwin L."/>
            <person name="Pitluck S."/>
            <person name="Kyrpides N."/>
            <person name="Mavromatis K."/>
            <person name="Ivanova N."/>
            <person name="Mikhailova N."/>
            <person name="Sims D."/>
            <person name="Meincke L."/>
            <person name="Brettin T."/>
            <person name="Detter J.C."/>
            <person name="Han C."/>
            <person name="Larimer F."/>
            <person name="Land M."/>
            <person name="Hauser L."/>
            <person name="Markowitz V."/>
            <person name="Cheng J.F."/>
            <person name="Hugenholtz P."/>
            <person name="Woyke T."/>
            <person name="Wu D."/>
            <person name="Eisen J.A."/>
        </authorList>
    </citation>
    <scope>NUCLEOTIDE SEQUENCE [LARGE SCALE GENOMIC DNA]</scope>
    <source>
        <strain evidence="2">ATCC 33386 / NCTC 11300</strain>
    </source>
</reference>
<evidence type="ECO:0000313" key="1">
    <source>
        <dbReference type="EMBL" id="ACZ06949.1"/>
    </source>
</evidence>
<dbReference type="STRING" id="526218.Sterm_0061"/>
<name>D1AJP2_SEBTE</name>
<reference evidence="1 2" key="2">
    <citation type="journal article" date="2010" name="Stand. Genomic Sci.">
        <title>Complete genome sequence of Sebaldella termitidis type strain (NCTC 11300).</title>
        <authorList>
            <person name="Harmon-Smith M."/>
            <person name="Celia L."/>
            <person name="Chertkov O."/>
            <person name="Lapidus A."/>
            <person name="Copeland A."/>
            <person name="Glavina Del Rio T."/>
            <person name="Nolan M."/>
            <person name="Lucas S."/>
            <person name="Tice H."/>
            <person name="Cheng J.F."/>
            <person name="Han C."/>
            <person name="Detter J.C."/>
            <person name="Bruce D."/>
            <person name="Goodwin L."/>
            <person name="Pitluck S."/>
            <person name="Pati A."/>
            <person name="Liolios K."/>
            <person name="Ivanova N."/>
            <person name="Mavromatis K."/>
            <person name="Mikhailova N."/>
            <person name="Chen A."/>
            <person name="Palaniappan K."/>
            <person name="Land M."/>
            <person name="Hauser L."/>
            <person name="Chang Y.J."/>
            <person name="Jeffries C.D."/>
            <person name="Brettin T."/>
            <person name="Goker M."/>
            <person name="Beck B."/>
            <person name="Bristow J."/>
            <person name="Eisen J.A."/>
            <person name="Markowitz V."/>
            <person name="Hugenholtz P."/>
            <person name="Kyrpides N.C."/>
            <person name="Klenk H.P."/>
            <person name="Chen F."/>
        </authorList>
    </citation>
    <scope>NUCLEOTIDE SEQUENCE [LARGE SCALE GENOMIC DNA]</scope>
    <source>
        <strain evidence="2">ATCC 33386 / NCTC 11300</strain>
    </source>
</reference>
<keyword evidence="2" id="KW-1185">Reference proteome</keyword>
<gene>
    <name evidence="1" type="ordered locus">Sterm_0061</name>
</gene>